<dbReference type="EMBL" id="JAACFV010000031">
    <property type="protein sequence ID" value="KAF7510310.1"/>
    <property type="molecule type" value="Genomic_DNA"/>
</dbReference>
<gene>
    <name evidence="1" type="ORF">GJ744_006806</name>
</gene>
<accession>A0A8H7E6K0</accession>
<organism evidence="1 2">
    <name type="scientific">Endocarpon pusillum</name>
    <dbReference type="NCBI Taxonomy" id="364733"/>
    <lineage>
        <taxon>Eukaryota</taxon>
        <taxon>Fungi</taxon>
        <taxon>Dikarya</taxon>
        <taxon>Ascomycota</taxon>
        <taxon>Pezizomycotina</taxon>
        <taxon>Eurotiomycetes</taxon>
        <taxon>Chaetothyriomycetidae</taxon>
        <taxon>Verrucariales</taxon>
        <taxon>Verrucariaceae</taxon>
        <taxon>Endocarpon</taxon>
    </lineage>
</organism>
<keyword evidence="2" id="KW-1185">Reference proteome</keyword>
<evidence type="ECO:0000313" key="2">
    <source>
        <dbReference type="Proteomes" id="UP000606974"/>
    </source>
</evidence>
<comment type="caution">
    <text evidence="1">The sequence shown here is derived from an EMBL/GenBank/DDBJ whole genome shotgun (WGS) entry which is preliminary data.</text>
</comment>
<protein>
    <submittedName>
        <fullName evidence="1">Uncharacterized protein</fullName>
    </submittedName>
</protein>
<dbReference type="AlphaFoldDB" id="A0A8H7E6K0"/>
<reference evidence="1" key="1">
    <citation type="submission" date="2020-02" db="EMBL/GenBank/DDBJ databases">
        <authorList>
            <person name="Palmer J.M."/>
        </authorList>
    </citation>
    <scope>NUCLEOTIDE SEQUENCE</scope>
    <source>
        <strain evidence="1">EPUS1.4</strain>
        <tissue evidence="1">Thallus</tissue>
    </source>
</reference>
<name>A0A8H7E6K0_9EURO</name>
<sequence length="157" mass="17166">MEDITSVEPIQSPSAELMMVSRTLSWAVDWIKGGEKGRPNLRWDPEWMAWVRQESGGQLGKEIVFLPEDDAQTIIVRDVSIIVIAGILNIAPCSPSSAPGALLPSSPRLGRYDQCCTAVAVPSRAAQARQASIYDALTTTSTCQEKIETKKSNIFVF</sequence>
<evidence type="ECO:0000313" key="1">
    <source>
        <dbReference type="EMBL" id="KAF7510310.1"/>
    </source>
</evidence>
<dbReference type="Proteomes" id="UP000606974">
    <property type="component" value="Unassembled WGS sequence"/>
</dbReference>
<proteinExistence type="predicted"/>